<feature type="region of interest" description="Disordered" evidence="1">
    <location>
        <begin position="1"/>
        <end position="39"/>
    </location>
</feature>
<dbReference type="GO" id="GO:0008081">
    <property type="term" value="F:phosphoric diester hydrolase activity"/>
    <property type="evidence" value="ECO:0007669"/>
    <property type="project" value="InterPro"/>
</dbReference>
<dbReference type="SUPFAM" id="SSF51695">
    <property type="entry name" value="PLC-like phosphodiesterases"/>
    <property type="match status" value="1"/>
</dbReference>
<dbReference type="AlphaFoldDB" id="A0AA40C2P6"/>
<dbReference type="Gene3D" id="3.20.20.190">
    <property type="entry name" value="Phosphatidylinositol (PI) phosphodiesterase"/>
    <property type="match status" value="1"/>
</dbReference>
<keyword evidence="3" id="KW-1185">Reference proteome</keyword>
<accession>A0AA40C2P6</accession>
<dbReference type="InterPro" id="IPR051057">
    <property type="entry name" value="PI-PLC_domain"/>
</dbReference>
<evidence type="ECO:0000313" key="3">
    <source>
        <dbReference type="Proteomes" id="UP001175000"/>
    </source>
</evidence>
<evidence type="ECO:0000313" key="2">
    <source>
        <dbReference type="EMBL" id="KAK0623166.1"/>
    </source>
</evidence>
<protein>
    <submittedName>
        <fullName evidence="2">PLC-like phosphodiesterase</fullName>
    </submittedName>
</protein>
<organism evidence="2 3">
    <name type="scientific">Immersiella caudata</name>
    <dbReference type="NCBI Taxonomy" id="314043"/>
    <lineage>
        <taxon>Eukaryota</taxon>
        <taxon>Fungi</taxon>
        <taxon>Dikarya</taxon>
        <taxon>Ascomycota</taxon>
        <taxon>Pezizomycotina</taxon>
        <taxon>Sordariomycetes</taxon>
        <taxon>Sordariomycetidae</taxon>
        <taxon>Sordariales</taxon>
        <taxon>Lasiosphaeriaceae</taxon>
        <taxon>Immersiella</taxon>
    </lineage>
</organism>
<proteinExistence type="predicted"/>
<dbReference type="GO" id="GO:0006629">
    <property type="term" value="P:lipid metabolic process"/>
    <property type="evidence" value="ECO:0007669"/>
    <property type="project" value="InterPro"/>
</dbReference>
<dbReference type="PANTHER" id="PTHR13593">
    <property type="match status" value="1"/>
</dbReference>
<dbReference type="Proteomes" id="UP001175000">
    <property type="component" value="Unassembled WGS sequence"/>
</dbReference>
<dbReference type="PANTHER" id="PTHR13593:SF80">
    <property type="entry name" value="PLC-LIKE PHOSPHODIESTERASE"/>
    <property type="match status" value="1"/>
</dbReference>
<sequence length="372" mass="38916">MAQILADPSGSRTHFGTGSSTTTTAPSAATGTASSGSSSAVACNNSPLLCPRAYNNITHMGAHNSAFLRDASTGNSLAGNQYFNATVALSAGIRLLQAQVHLVNNTLRLCHTDCALLDAGLLSAWLARIKVWMDANPNDVITILLVNSDNAPATTFGSHFETSGISTYGYVPSSSSATQIWPSLQDMITSNKRLVTFIAGITPTTSHPYLLDEFTYVFETAFDVRRLSGFNCTLDRPSSLRSAGASSAVSNGHLPLMNHFAYTEITSDITVPNVNDITTTNSPSTTTTGALGLHGQTCQGQWGVKPVFVLVDFYDQGPAMDAADRLNGITPTGRKVSQSGGANSGAEGIKAGKGEMRAVALLAFVVAAVVMV</sequence>
<dbReference type="EMBL" id="JAULSU010000003">
    <property type="protein sequence ID" value="KAK0623166.1"/>
    <property type="molecule type" value="Genomic_DNA"/>
</dbReference>
<evidence type="ECO:0000256" key="1">
    <source>
        <dbReference type="SAM" id="MobiDB-lite"/>
    </source>
</evidence>
<gene>
    <name evidence="2" type="ORF">B0T14DRAFT_536116</name>
</gene>
<reference evidence="2" key="1">
    <citation type="submission" date="2023-06" db="EMBL/GenBank/DDBJ databases">
        <title>Genome-scale phylogeny and comparative genomics of the fungal order Sordariales.</title>
        <authorList>
            <consortium name="Lawrence Berkeley National Laboratory"/>
            <person name="Hensen N."/>
            <person name="Bonometti L."/>
            <person name="Westerberg I."/>
            <person name="Brannstrom I.O."/>
            <person name="Guillou S."/>
            <person name="Cros-Aarteil S."/>
            <person name="Calhoun S."/>
            <person name="Haridas S."/>
            <person name="Kuo A."/>
            <person name="Mondo S."/>
            <person name="Pangilinan J."/>
            <person name="Riley R."/>
            <person name="Labutti K."/>
            <person name="Andreopoulos B."/>
            <person name="Lipzen A."/>
            <person name="Chen C."/>
            <person name="Yanf M."/>
            <person name="Daum C."/>
            <person name="Ng V."/>
            <person name="Clum A."/>
            <person name="Steindorff A."/>
            <person name="Ohm R."/>
            <person name="Martin F."/>
            <person name="Silar P."/>
            <person name="Natvig D."/>
            <person name="Lalanne C."/>
            <person name="Gautier V."/>
            <person name="Ament-Velasquez S.L."/>
            <person name="Kruys A."/>
            <person name="Hutchinson M.I."/>
            <person name="Powell A.J."/>
            <person name="Barry K."/>
            <person name="Miller A.N."/>
            <person name="Grigoriev I.V."/>
            <person name="Debuchy R."/>
            <person name="Gladieux P."/>
            <person name="Thoren M.H."/>
            <person name="Johannesson H."/>
        </authorList>
    </citation>
    <scope>NUCLEOTIDE SEQUENCE</scope>
    <source>
        <strain evidence="2">CBS 606.72</strain>
    </source>
</reference>
<dbReference type="Pfam" id="PF26146">
    <property type="entry name" value="PI-PLC_X"/>
    <property type="match status" value="1"/>
</dbReference>
<name>A0AA40C2P6_9PEZI</name>
<feature type="compositionally biased region" description="Low complexity" evidence="1">
    <location>
        <begin position="9"/>
        <end position="39"/>
    </location>
</feature>
<dbReference type="InterPro" id="IPR017946">
    <property type="entry name" value="PLC-like_Pdiesterase_TIM-brl"/>
</dbReference>
<comment type="caution">
    <text evidence="2">The sequence shown here is derived from an EMBL/GenBank/DDBJ whole genome shotgun (WGS) entry which is preliminary data.</text>
</comment>